<comment type="caution">
    <text evidence="4">The sequence shown here is derived from an EMBL/GenBank/DDBJ whole genome shotgun (WGS) entry which is preliminary data.</text>
</comment>
<keyword evidence="2" id="KW-0456">Lyase</keyword>
<dbReference type="Proteomes" id="UP000261212">
    <property type="component" value="Unassembled WGS sequence"/>
</dbReference>
<dbReference type="InterPro" id="IPR001303">
    <property type="entry name" value="Aldolase_II/adducin_N"/>
</dbReference>
<organism evidence="4 5">
    <name type="scientific">Anaerofustis stercorihominis</name>
    <dbReference type="NCBI Taxonomy" id="214853"/>
    <lineage>
        <taxon>Bacteria</taxon>
        <taxon>Bacillati</taxon>
        <taxon>Bacillota</taxon>
        <taxon>Clostridia</taxon>
        <taxon>Eubacteriales</taxon>
        <taxon>Eubacteriaceae</taxon>
        <taxon>Anaerofustis</taxon>
    </lineage>
</organism>
<dbReference type="GO" id="GO:0019323">
    <property type="term" value="P:pentose catabolic process"/>
    <property type="evidence" value="ECO:0007669"/>
    <property type="project" value="TreeGrafter"/>
</dbReference>
<dbReference type="GO" id="GO:0005829">
    <property type="term" value="C:cytosol"/>
    <property type="evidence" value="ECO:0007669"/>
    <property type="project" value="TreeGrafter"/>
</dbReference>
<protein>
    <submittedName>
        <fullName evidence="4">Class II aldolase/adducin family protein</fullName>
    </submittedName>
</protein>
<dbReference type="GO" id="GO:0016832">
    <property type="term" value="F:aldehyde-lyase activity"/>
    <property type="evidence" value="ECO:0007669"/>
    <property type="project" value="TreeGrafter"/>
</dbReference>
<dbReference type="GO" id="GO:0046872">
    <property type="term" value="F:metal ion binding"/>
    <property type="evidence" value="ECO:0007669"/>
    <property type="project" value="UniProtKB-KW"/>
</dbReference>
<reference evidence="4 5" key="1">
    <citation type="submission" date="2018-08" db="EMBL/GenBank/DDBJ databases">
        <title>A genome reference for cultivated species of the human gut microbiota.</title>
        <authorList>
            <person name="Zou Y."/>
            <person name="Xue W."/>
            <person name="Luo G."/>
        </authorList>
    </citation>
    <scope>NUCLEOTIDE SEQUENCE [LARGE SCALE GENOMIC DNA]</scope>
    <source>
        <strain evidence="4 5">AM25-6</strain>
    </source>
</reference>
<gene>
    <name evidence="4" type="ORF">DW687_07355</name>
</gene>
<evidence type="ECO:0000313" key="5">
    <source>
        <dbReference type="Proteomes" id="UP000261212"/>
    </source>
</evidence>
<feature type="domain" description="Class II aldolase/adducin N-terminal" evidence="3">
    <location>
        <begin position="5"/>
        <end position="183"/>
    </location>
</feature>
<dbReference type="EMBL" id="QUSM01000003">
    <property type="protein sequence ID" value="RGD74565.1"/>
    <property type="molecule type" value="Genomic_DNA"/>
</dbReference>
<proteinExistence type="predicted"/>
<sequence>MNYKEEVVKFSHILENKGYVNAMEGNISIVDRNKNELYITPSGKRKLFLDEDMISVIDLDSEEQIGGSFKASSEYRLHKAALFARPDCNAVIHCHCTYLTAYALQCESVKIDCCTAFLAVKGEIPCIPFGMPGTTEIANGLENALKDKNVCLLGNHGVICVAKDLEDCSKLIEAMEETTKTFVIANQIGKTKSIPNYDEVLSRFGS</sequence>
<dbReference type="PANTHER" id="PTHR22789:SF0">
    <property type="entry name" value="3-OXO-TETRONATE 4-PHOSPHATE DECARBOXYLASE-RELATED"/>
    <property type="match status" value="1"/>
</dbReference>
<evidence type="ECO:0000259" key="3">
    <source>
        <dbReference type="SMART" id="SM01007"/>
    </source>
</evidence>
<dbReference type="InterPro" id="IPR050197">
    <property type="entry name" value="Aldolase_class_II_sugar_metab"/>
</dbReference>
<evidence type="ECO:0000256" key="1">
    <source>
        <dbReference type="ARBA" id="ARBA00022723"/>
    </source>
</evidence>
<accession>A0A3E3DZR4</accession>
<dbReference type="InterPro" id="IPR036409">
    <property type="entry name" value="Aldolase_II/adducin_N_sf"/>
</dbReference>
<dbReference type="Pfam" id="PF00596">
    <property type="entry name" value="Aldolase_II"/>
    <property type="match status" value="1"/>
</dbReference>
<dbReference type="SUPFAM" id="SSF53639">
    <property type="entry name" value="AraD/HMP-PK domain-like"/>
    <property type="match status" value="1"/>
</dbReference>
<dbReference type="Gene3D" id="3.40.225.10">
    <property type="entry name" value="Class II aldolase/adducin N-terminal domain"/>
    <property type="match status" value="1"/>
</dbReference>
<evidence type="ECO:0000256" key="2">
    <source>
        <dbReference type="ARBA" id="ARBA00023239"/>
    </source>
</evidence>
<keyword evidence="1" id="KW-0479">Metal-binding</keyword>
<name>A0A3E3DZR4_9FIRM</name>
<evidence type="ECO:0000313" key="4">
    <source>
        <dbReference type="EMBL" id="RGD74565.1"/>
    </source>
</evidence>
<dbReference type="RefSeq" id="WP_117532257.1">
    <property type="nucleotide sequence ID" value="NZ_QUSM01000003.1"/>
</dbReference>
<dbReference type="AlphaFoldDB" id="A0A3E3DZR4"/>
<dbReference type="SMART" id="SM01007">
    <property type="entry name" value="Aldolase_II"/>
    <property type="match status" value="1"/>
</dbReference>
<dbReference type="PANTHER" id="PTHR22789">
    <property type="entry name" value="FUCULOSE PHOSPHATE ALDOLASE"/>
    <property type="match status" value="1"/>
</dbReference>